<dbReference type="OrthoDB" id="2369695at2"/>
<dbReference type="STRING" id="1178515.SY83_18495"/>
<dbReference type="RefSeq" id="WP_068609205.1">
    <property type="nucleotide sequence ID" value="NZ_CP011388.1"/>
</dbReference>
<dbReference type="PATRIC" id="fig|1178515.4.peg.3729"/>
<proteinExistence type="predicted"/>
<evidence type="ECO:0000313" key="2">
    <source>
        <dbReference type="Proteomes" id="UP000076927"/>
    </source>
</evidence>
<evidence type="ECO:0000313" key="1">
    <source>
        <dbReference type="EMBL" id="ANE47955.1"/>
    </source>
</evidence>
<dbReference type="Proteomes" id="UP000076927">
    <property type="component" value="Chromosome"/>
</dbReference>
<accession>A0A172TLM0</accession>
<keyword evidence="2" id="KW-1185">Reference proteome</keyword>
<organism evidence="1 2">
    <name type="scientific">Paenibacillus swuensis</name>
    <dbReference type="NCBI Taxonomy" id="1178515"/>
    <lineage>
        <taxon>Bacteria</taxon>
        <taxon>Bacillati</taxon>
        <taxon>Bacillota</taxon>
        <taxon>Bacilli</taxon>
        <taxon>Bacillales</taxon>
        <taxon>Paenibacillaceae</taxon>
        <taxon>Paenibacillus</taxon>
    </lineage>
</organism>
<dbReference type="AlphaFoldDB" id="A0A172TLM0"/>
<sequence>MNLADMLSYADIQDLSRIANYYECDCNGNSKNELIQSILSRVCRKEVFQQHMDNLTTEDLRFLNSLLFDQRNSFSLEELVARVQQTRFSKEERDRWNPRDMITKFKQHGWLFNGFSQQTKYLFQVPHDLKSRFSETLAKQFKSELVLSGEPAAYRDEQELILRDIYQFLHYVHQNDIQLTSDGIMYKKNQQQIIDRFSVHEELVGKGGWRFGYGRRFKEYPNRLSLIYDYCYYQQLIEEQDQRLALTDKGRESVSQDKRENLLHVYKFWLRLYKGPVHNLLSLVHWIDILAKDWVTVQSISTVLLRFIQPYYYDTPESILEQRILLMLLHLGLIRIGEDGATGTVLQVTKLGSSVIAGVYVALDDTIVLPAGSAPELV</sequence>
<protein>
    <recommendedName>
        <fullName evidence="3">Helicase XPB/Ssl2 N-terminal domain-containing protein</fullName>
    </recommendedName>
</protein>
<dbReference type="KEGG" id="pswu:SY83_18495"/>
<gene>
    <name evidence="1" type="ORF">SY83_18495</name>
</gene>
<dbReference type="EMBL" id="CP011388">
    <property type="protein sequence ID" value="ANE47955.1"/>
    <property type="molecule type" value="Genomic_DNA"/>
</dbReference>
<evidence type="ECO:0008006" key="3">
    <source>
        <dbReference type="Google" id="ProtNLM"/>
    </source>
</evidence>
<name>A0A172TLM0_9BACL</name>
<reference evidence="1 2" key="1">
    <citation type="submission" date="2015-01" db="EMBL/GenBank/DDBJ databases">
        <title>Paenibacillus swuensis/DY6/whole genome sequencing.</title>
        <authorList>
            <person name="Kim M.K."/>
            <person name="Srinivasan S."/>
            <person name="Lee J.-J."/>
        </authorList>
    </citation>
    <scope>NUCLEOTIDE SEQUENCE [LARGE SCALE GENOMIC DNA]</scope>
    <source>
        <strain evidence="1 2">DY6</strain>
    </source>
</reference>